<dbReference type="InParanoid" id="A0A0P0Y9M5"/>
<dbReference type="Gramene" id="Os12t0428700-01">
    <property type="protein sequence ID" value="Os12t0428700-01"/>
    <property type="gene ID" value="Os12g0428700"/>
</dbReference>
<protein>
    <submittedName>
        <fullName evidence="2">Os12g0428700 protein</fullName>
    </submittedName>
</protein>
<name>A0A0P0Y9M5_ORYSJ</name>
<proteinExistence type="predicted"/>
<reference evidence="2 3" key="3">
    <citation type="journal article" date="2013" name="Rice">
        <title>Improvement of the Oryza sativa Nipponbare reference genome using next generation sequence and optical map data.</title>
        <authorList>
            <person name="Kawahara Y."/>
            <person name="de la Bastide M."/>
            <person name="Hamilton J.P."/>
            <person name="Kanamori H."/>
            <person name="McCombie W.R."/>
            <person name="Ouyang S."/>
            <person name="Schwartz D.C."/>
            <person name="Tanaka T."/>
            <person name="Wu J."/>
            <person name="Zhou S."/>
            <person name="Childs K.L."/>
            <person name="Davidson R.M."/>
            <person name="Lin H."/>
            <person name="Quesada-Ocampo L."/>
            <person name="Vaillancourt B."/>
            <person name="Sakai H."/>
            <person name="Lee S.S."/>
            <person name="Kim J."/>
            <person name="Numa H."/>
            <person name="Itoh T."/>
            <person name="Buell C.R."/>
            <person name="Matsumoto T."/>
        </authorList>
    </citation>
    <scope>NUCLEOTIDE SEQUENCE [LARGE SCALE GENOMIC DNA]</scope>
    <source>
        <strain evidence="3">cv. Nipponbare</strain>
    </source>
</reference>
<evidence type="ECO:0000313" key="2">
    <source>
        <dbReference type="EMBL" id="BAT16933.1"/>
    </source>
</evidence>
<dbReference type="Proteomes" id="UP000059680">
    <property type="component" value="Chromosome 12"/>
</dbReference>
<reference evidence="3" key="1">
    <citation type="journal article" date="2005" name="Nature">
        <title>The map-based sequence of the rice genome.</title>
        <authorList>
            <consortium name="International rice genome sequencing project (IRGSP)"/>
            <person name="Matsumoto T."/>
            <person name="Wu J."/>
            <person name="Kanamori H."/>
            <person name="Katayose Y."/>
            <person name="Fujisawa M."/>
            <person name="Namiki N."/>
            <person name="Mizuno H."/>
            <person name="Yamamoto K."/>
            <person name="Antonio B.A."/>
            <person name="Baba T."/>
            <person name="Sakata K."/>
            <person name="Nagamura Y."/>
            <person name="Aoki H."/>
            <person name="Arikawa K."/>
            <person name="Arita K."/>
            <person name="Bito T."/>
            <person name="Chiden Y."/>
            <person name="Fujitsuka N."/>
            <person name="Fukunaka R."/>
            <person name="Hamada M."/>
            <person name="Harada C."/>
            <person name="Hayashi A."/>
            <person name="Hijishita S."/>
            <person name="Honda M."/>
            <person name="Hosokawa S."/>
            <person name="Ichikawa Y."/>
            <person name="Idonuma A."/>
            <person name="Iijima M."/>
            <person name="Ikeda M."/>
            <person name="Ikeno M."/>
            <person name="Ito K."/>
            <person name="Ito S."/>
            <person name="Ito T."/>
            <person name="Ito Y."/>
            <person name="Ito Y."/>
            <person name="Iwabuchi A."/>
            <person name="Kamiya K."/>
            <person name="Karasawa W."/>
            <person name="Kurita K."/>
            <person name="Katagiri S."/>
            <person name="Kikuta A."/>
            <person name="Kobayashi H."/>
            <person name="Kobayashi N."/>
            <person name="Machita K."/>
            <person name="Maehara T."/>
            <person name="Masukawa M."/>
            <person name="Mizubayashi T."/>
            <person name="Mukai Y."/>
            <person name="Nagasaki H."/>
            <person name="Nagata Y."/>
            <person name="Naito S."/>
            <person name="Nakashima M."/>
            <person name="Nakama Y."/>
            <person name="Nakamichi Y."/>
            <person name="Nakamura M."/>
            <person name="Meguro A."/>
            <person name="Negishi M."/>
            <person name="Ohta I."/>
            <person name="Ohta T."/>
            <person name="Okamoto M."/>
            <person name="Ono N."/>
            <person name="Saji S."/>
            <person name="Sakaguchi M."/>
            <person name="Sakai K."/>
            <person name="Shibata M."/>
            <person name="Shimokawa T."/>
            <person name="Song J."/>
            <person name="Takazaki Y."/>
            <person name="Terasawa K."/>
            <person name="Tsugane M."/>
            <person name="Tsuji K."/>
            <person name="Ueda S."/>
            <person name="Waki K."/>
            <person name="Yamagata H."/>
            <person name="Yamamoto M."/>
            <person name="Yamamoto S."/>
            <person name="Yamane H."/>
            <person name="Yoshiki S."/>
            <person name="Yoshihara R."/>
            <person name="Yukawa K."/>
            <person name="Zhong H."/>
            <person name="Yano M."/>
            <person name="Yuan Q."/>
            <person name="Ouyang S."/>
            <person name="Liu J."/>
            <person name="Jones K.M."/>
            <person name="Gansberger K."/>
            <person name="Moffat K."/>
            <person name="Hill J."/>
            <person name="Bera J."/>
            <person name="Fadrosh D."/>
            <person name="Jin S."/>
            <person name="Johri S."/>
            <person name="Kim M."/>
            <person name="Overton L."/>
            <person name="Reardon M."/>
            <person name="Tsitrin T."/>
            <person name="Vuong H."/>
            <person name="Weaver B."/>
            <person name="Ciecko A."/>
            <person name="Tallon L."/>
            <person name="Jackson J."/>
            <person name="Pai G."/>
            <person name="Aken S.V."/>
            <person name="Utterback T."/>
            <person name="Reidmuller S."/>
            <person name="Feldblyum T."/>
            <person name="Hsiao J."/>
            <person name="Zismann V."/>
            <person name="Iobst S."/>
            <person name="de Vazeille A.R."/>
            <person name="Buell C.R."/>
            <person name="Ying K."/>
            <person name="Li Y."/>
            <person name="Lu T."/>
            <person name="Huang Y."/>
            <person name="Zhao Q."/>
            <person name="Feng Q."/>
            <person name="Zhang L."/>
            <person name="Zhu J."/>
            <person name="Weng Q."/>
            <person name="Mu J."/>
            <person name="Lu Y."/>
            <person name="Fan D."/>
            <person name="Liu Y."/>
            <person name="Guan J."/>
            <person name="Zhang Y."/>
            <person name="Yu S."/>
            <person name="Liu X."/>
            <person name="Zhang Y."/>
            <person name="Hong G."/>
            <person name="Han B."/>
            <person name="Choisne N."/>
            <person name="Demange N."/>
            <person name="Orjeda G."/>
            <person name="Samain S."/>
            <person name="Cattolico L."/>
            <person name="Pelletier E."/>
            <person name="Couloux A."/>
            <person name="Segurens B."/>
            <person name="Wincker P."/>
            <person name="D'Hont A."/>
            <person name="Scarpelli C."/>
            <person name="Weissenbach J."/>
            <person name="Salanoubat M."/>
            <person name="Quetier F."/>
            <person name="Yu Y."/>
            <person name="Kim H.R."/>
            <person name="Rambo T."/>
            <person name="Currie J."/>
            <person name="Collura K."/>
            <person name="Luo M."/>
            <person name="Yang T."/>
            <person name="Ammiraju J.S.S."/>
            <person name="Engler F."/>
            <person name="Soderlund C."/>
            <person name="Wing R.A."/>
            <person name="Palmer L.E."/>
            <person name="de la Bastide M."/>
            <person name="Spiegel L."/>
            <person name="Nascimento L."/>
            <person name="Zutavern T."/>
            <person name="O'Shaughnessy A."/>
            <person name="Dike S."/>
            <person name="Dedhia N."/>
            <person name="Preston R."/>
            <person name="Balija V."/>
            <person name="McCombie W.R."/>
            <person name="Chow T."/>
            <person name="Chen H."/>
            <person name="Chung M."/>
            <person name="Chen C."/>
            <person name="Shaw J."/>
            <person name="Wu H."/>
            <person name="Hsiao K."/>
            <person name="Chao Y."/>
            <person name="Chu M."/>
            <person name="Cheng C."/>
            <person name="Hour A."/>
            <person name="Lee P."/>
            <person name="Lin S."/>
            <person name="Lin Y."/>
            <person name="Liou J."/>
            <person name="Liu S."/>
            <person name="Hsing Y."/>
            <person name="Raghuvanshi S."/>
            <person name="Mohanty A."/>
            <person name="Bharti A.K."/>
            <person name="Gaur A."/>
            <person name="Gupta V."/>
            <person name="Kumar D."/>
            <person name="Ravi V."/>
            <person name="Vij S."/>
            <person name="Kapur A."/>
            <person name="Khurana P."/>
            <person name="Khurana P."/>
            <person name="Khurana J.P."/>
            <person name="Tyagi A.K."/>
            <person name="Gaikwad K."/>
            <person name="Singh A."/>
            <person name="Dalal V."/>
            <person name="Srivastava S."/>
            <person name="Dixit A."/>
            <person name="Pal A.K."/>
            <person name="Ghazi I.A."/>
            <person name="Yadav M."/>
            <person name="Pandit A."/>
            <person name="Bhargava A."/>
            <person name="Sureshbabu K."/>
            <person name="Batra K."/>
            <person name="Sharma T.R."/>
            <person name="Mohapatra T."/>
            <person name="Singh N.K."/>
            <person name="Messing J."/>
            <person name="Nelson A.B."/>
            <person name="Fuks G."/>
            <person name="Kavchok S."/>
            <person name="Keizer G."/>
            <person name="Linton E."/>
            <person name="Llaca V."/>
            <person name="Song R."/>
            <person name="Tanyolac B."/>
            <person name="Young S."/>
            <person name="Ho-Il K."/>
            <person name="Hahn J.H."/>
            <person name="Sangsakoo G."/>
            <person name="Vanavichit A."/>
            <person name="de Mattos Luiz.A.T."/>
            <person name="Zimmer P.D."/>
            <person name="Malone G."/>
            <person name="Dellagostin O."/>
            <person name="de Oliveira A.C."/>
            <person name="Bevan M."/>
            <person name="Bancroft I."/>
            <person name="Minx P."/>
            <person name="Cordum H."/>
            <person name="Wilson R."/>
            <person name="Cheng Z."/>
            <person name="Jin W."/>
            <person name="Jiang J."/>
            <person name="Leong S.A."/>
            <person name="Iwama H."/>
            <person name="Gojobori T."/>
            <person name="Itoh T."/>
            <person name="Niimura Y."/>
            <person name="Fujii Y."/>
            <person name="Habara T."/>
            <person name="Sakai H."/>
            <person name="Sato Y."/>
            <person name="Wilson G."/>
            <person name="Kumar K."/>
            <person name="McCouch S."/>
            <person name="Juretic N."/>
            <person name="Hoen D."/>
            <person name="Wright S."/>
            <person name="Bruskiewich R."/>
            <person name="Bureau T."/>
            <person name="Miyao A."/>
            <person name="Hirochika H."/>
            <person name="Nishikawa T."/>
            <person name="Kadowaki K."/>
            <person name="Sugiura M."/>
            <person name="Burr B."/>
            <person name="Sasaki T."/>
        </authorList>
    </citation>
    <scope>NUCLEOTIDE SEQUENCE [LARGE SCALE GENOMIC DNA]</scope>
    <source>
        <strain evidence="3">cv. Nipponbare</strain>
    </source>
</reference>
<evidence type="ECO:0000313" key="3">
    <source>
        <dbReference type="Proteomes" id="UP000059680"/>
    </source>
</evidence>
<feature type="non-terminal residue" evidence="2">
    <location>
        <position position="1"/>
    </location>
</feature>
<keyword evidence="3" id="KW-1185">Reference proteome</keyword>
<gene>
    <name evidence="2" type="ordered locus">Os12g0428700</name>
    <name evidence="2" type="ORF">OSNPB_120428700</name>
</gene>
<accession>A0A0P0Y9M5</accession>
<organism evidence="2 3">
    <name type="scientific">Oryza sativa subsp. japonica</name>
    <name type="common">Rice</name>
    <dbReference type="NCBI Taxonomy" id="39947"/>
    <lineage>
        <taxon>Eukaryota</taxon>
        <taxon>Viridiplantae</taxon>
        <taxon>Streptophyta</taxon>
        <taxon>Embryophyta</taxon>
        <taxon>Tracheophyta</taxon>
        <taxon>Spermatophyta</taxon>
        <taxon>Magnoliopsida</taxon>
        <taxon>Liliopsida</taxon>
        <taxon>Poales</taxon>
        <taxon>Poaceae</taxon>
        <taxon>BOP clade</taxon>
        <taxon>Oryzoideae</taxon>
        <taxon>Oryzeae</taxon>
        <taxon>Oryzinae</taxon>
        <taxon>Oryza</taxon>
        <taxon>Oryza sativa</taxon>
    </lineage>
</organism>
<reference evidence="2 3" key="2">
    <citation type="journal article" date="2013" name="Plant Cell Physiol.">
        <title>Rice Annotation Project Database (RAP-DB): an integrative and interactive database for rice genomics.</title>
        <authorList>
            <person name="Sakai H."/>
            <person name="Lee S.S."/>
            <person name="Tanaka T."/>
            <person name="Numa H."/>
            <person name="Kim J."/>
            <person name="Kawahara Y."/>
            <person name="Wakimoto H."/>
            <person name="Yang C.C."/>
            <person name="Iwamoto M."/>
            <person name="Abe T."/>
            <person name="Yamada Y."/>
            <person name="Muto A."/>
            <person name="Inokuchi H."/>
            <person name="Ikemura T."/>
            <person name="Matsumoto T."/>
            <person name="Sasaki T."/>
            <person name="Itoh T."/>
        </authorList>
    </citation>
    <scope>NUCLEOTIDE SEQUENCE [LARGE SCALE GENOMIC DNA]</scope>
    <source>
        <strain evidence="3">cv. Nipponbare</strain>
    </source>
</reference>
<feature type="compositionally biased region" description="Gly residues" evidence="1">
    <location>
        <begin position="74"/>
        <end position="83"/>
    </location>
</feature>
<sequence>TSSPALRGCCPNAPPRTRRRYCATTGEGRPSEPPPVLPSSSFLYLWGRRWRGEDECGACRSRRRYSLPPPPTWAGGGSGGEGRAGVPPPPPHSVIKIKSVSLKALDVVYLAYRCTK</sequence>
<dbReference type="EMBL" id="AP014968">
    <property type="protein sequence ID" value="BAT16933.1"/>
    <property type="molecule type" value="Genomic_DNA"/>
</dbReference>
<dbReference type="PaxDb" id="39947-A0A0P0Y9M5"/>
<evidence type="ECO:0000256" key="1">
    <source>
        <dbReference type="SAM" id="MobiDB-lite"/>
    </source>
</evidence>
<feature type="region of interest" description="Disordered" evidence="1">
    <location>
        <begin position="69"/>
        <end position="90"/>
    </location>
</feature>
<dbReference type="AlphaFoldDB" id="A0A0P0Y9M5"/>